<dbReference type="InterPro" id="IPR016047">
    <property type="entry name" value="M23ase_b-sheet_dom"/>
</dbReference>
<dbReference type="Proteomes" id="UP000218890">
    <property type="component" value="Chromosome"/>
</dbReference>
<dbReference type="InterPro" id="IPR011055">
    <property type="entry name" value="Dup_hybrid_motif"/>
</dbReference>
<dbReference type="EMBL" id="AP017372">
    <property type="protein sequence ID" value="BAU58180.1"/>
    <property type="molecule type" value="Genomic_DNA"/>
</dbReference>
<feature type="domain" description="Peptidase family M23 N-terminal" evidence="3">
    <location>
        <begin position="36"/>
        <end position="101"/>
    </location>
</feature>
<dbReference type="KEGG" id="hhk:HH1059_14760"/>
<gene>
    <name evidence="4" type="ORF">HH1059_14760</name>
</gene>
<sequence>MKPSTFFLAALLILLSSAAWSTQSSATNSENRPSERPIAGGLALIDLDRDDPTRKATYQGEQVLIRETESGWQAVVGIALDAETGKHELEVDGETLSFTVQEHDYRAQYITIAEEDMVSPPEHKLERIFAEQDEIRSAFRSREVEAQPRLDLHIPVADARVSAEFGVRRYINEQPRNPHNGLDLAAPTGTPIAAAEAGKVVEKGDYYFNGKSVFIDHGAGLVTMYCHMDEIDVAKGDWVERGEQIGTVGKTGRVTGAHLHFSVILNGNTVDPELFLEEAP</sequence>
<dbReference type="PANTHER" id="PTHR21666:SF285">
    <property type="entry name" value="M23 FAMILY METALLOPEPTIDASE"/>
    <property type="match status" value="1"/>
</dbReference>
<dbReference type="AlphaFoldDB" id="A0A125T2N9"/>
<feature type="domain" description="M23ase beta-sheet core" evidence="2">
    <location>
        <begin position="178"/>
        <end position="272"/>
    </location>
</feature>
<dbReference type="RefSeq" id="WP_231901900.1">
    <property type="nucleotide sequence ID" value="NZ_AP017372.2"/>
</dbReference>
<evidence type="ECO:0000259" key="2">
    <source>
        <dbReference type="Pfam" id="PF01551"/>
    </source>
</evidence>
<evidence type="ECO:0000259" key="3">
    <source>
        <dbReference type="Pfam" id="PF18421"/>
    </source>
</evidence>
<evidence type="ECO:0000313" key="4">
    <source>
        <dbReference type="EMBL" id="BAU58180.1"/>
    </source>
</evidence>
<dbReference type="Gene3D" id="2.70.70.10">
    <property type="entry name" value="Glucose Permease (Domain IIA)"/>
    <property type="match status" value="1"/>
</dbReference>
<dbReference type="InterPro" id="IPR050570">
    <property type="entry name" value="Cell_wall_metabolism_enzyme"/>
</dbReference>
<dbReference type="PANTHER" id="PTHR21666">
    <property type="entry name" value="PEPTIDASE-RELATED"/>
    <property type="match status" value="1"/>
</dbReference>
<accession>A0A125T2N9</accession>
<name>A0A125T2N9_HALHR</name>
<keyword evidence="5" id="KW-1185">Reference proteome</keyword>
<proteinExistence type="predicted"/>
<protein>
    <submittedName>
        <fullName evidence="4">Membrane proteins related to metalloendopeptidases</fullName>
    </submittedName>
</protein>
<feature type="chain" id="PRO_5007180248" evidence="1">
    <location>
        <begin position="27"/>
        <end position="280"/>
    </location>
</feature>
<dbReference type="SUPFAM" id="SSF51261">
    <property type="entry name" value="Duplicated hybrid motif"/>
    <property type="match status" value="1"/>
</dbReference>
<reference evidence="4" key="1">
    <citation type="submission" date="2016-02" db="EMBL/GenBank/DDBJ databases">
        <title>Halorhodospira halochloris DSM-1059 complete genome, version 2.</title>
        <authorList>
            <person name="Tsukatani Y."/>
        </authorList>
    </citation>
    <scope>NUCLEOTIDE SEQUENCE</scope>
    <source>
        <strain evidence="4">DSM 1059</strain>
    </source>
</reference>
<dbReference type="Pfam" id="PF18421">
    <property type="entry name" value="Peptidase_M23_N"/>
    <property type="match status" value="1"/>
</dbReference>
<dbReference type="InterPro" id="IPR040487">
    <property type="entry name" value="Peptidase_M23_N"/>
</dbReference>
<dbReference type="GO" id="GO:0004222">
    <property type="term" value="F:metalloendopeptidase activity"/>
    <property type="evidence" value="ECO:0007669"/>
    <property type="project" value="TreeGrafter"/>
</dbReference>
<evidence type="ECO:0000256" key="1">
    <source>
        <dbReference type="SAM" id="SignalP"/>
    </source>
</evidence>
<evidence type="ECO:0000313" key="5">
    <source>
        <dbReference type="Proteomes" id="UP000218890"/>
    </source>
</evidence>
<feature type="signal peptide" evidence="1">
    <location>
        <begin position="1"/>
        <end position="26"/>
    </location>
</feature>
<organism evidence="4 5">
    <name type="scientific">Halorhodospira halochloris</name>
    <name type="common">Ectothiorhodospira halochloris</name>
    <dbReference type="NCBI Taxonomy" id="1052"/>
    <lineage>
        <taxon>Bacteria</taxon>
        <taxon>Pseudomonadati</taxon>
        <taxon>Pseudomonadota</taxon>
        <taxon>Gammaproteobacteria</taxon>
        <taxon>Chromatiales</taxon>
        <taxon>Ectothiorhodospiraceae</taxon>
        <taxon>Halorhodospira</taxon>
    </lineage>
</organism>
<dbReference type="Gene3D" id="2.60.40.1590">
    <property type="entry name" value="Peptidoglycan hydrolase domains"/>
    <property type="match status" value="1"/>
</dbReference>
<dbReference type="CDD" id="cd12797">
    <property type="entry name" value="M23_peptidase"/>
    <property type="match status" value="1"/>
</dbReference>
<keyword evidence="1" id="KW-0732">Signal</keyword>
<dbReference type="Pfam" id="PF01551">
    <property type="entry name" value="Peptidase_M23"/>
    <property type="match status" value="1"/>
</dbReference>